<sequence>MSLFLVNKSKSGLDGGSELSAAEVEELKSFQPTPEESRRAVRISMFYLLVALVIGVSVWFKTIETYRAPLPFLEIRKLGSRPINIEAVPPIRINLTGLNHIKKKIEESQEAALFRELLLERDKRSQRQKSRRSRMALILSGRIHHFRGIVIK</sequence>
<evidence type="ECO:0000256" key="1">
    <source>
        <dbReference type="SAM" id="Phobius"/>
    </source>
</evidence>
<comment type="caution">
    <text evidence="2">The sequence shown here is derived from an EMBL/GenBank/DDBJ whole genome shotgun (WGS) entry which is preliminary data.</text>
</comment>
<keyword evidence="1" id="KW-0812">Transmembrane</keyword>
<protein>
    <submittedName>
        <fullName evidence="2">Uncharacterized protein</fullName>
    </submittedName>
</protein>
<gene>
    <name evidence="2" type="ORF">CDAUBV1_LOCUS10104</name>
</gene>
<dbReference type="Proteomes" id="UP001497525">
    <property type="component" value="Unassembled WGS sequence"/>
</dbReference>
<feature type="transmembrane region" description="Helical" evidence="1">
    <location>
        <begin position="40"/>
        <end position="60"/>
    </location>
</feature>
<accession>A0AAV2TEY2</accession>
<name>A0AAV2TEY2_CALDB</name>
<reference evidence="2" key="1">
    <citation type="submission" date="2024-06" db="EMBL/GenBank/DDBJ databases">
        <authorList>
            <person name="Liu X."/>
            <person name="Lenzi L."/>
            <person name="Haldenby T S."/>
            <person name="Uol C."/>
        </authorList>
    </citation>
    <scope>NUCLEOTIDE SEQUENCE</scope>
</reference>
<dbReference type="GO" id="GO:0016255">
    <property type="term" value="P:attachment of GPI anchor to protein"/>
    <property type="evidence" value="ECO:0007669"/>
    <property type="project" value="InterPro"/>
</dbReference>
<keyword evidence="1" id="KW-0472">Membrane</keyword>
<dbReference type="InterPro" id="IPR019540">
    <property type="entry name" value="PtdIno-glycan_biosynth_class_S"/>
</dbReference>
<evidence type="ECO:0000313" key="3">
    <source>
        <dbReference type="Proteomes" id="UP001497525"/>
    </source>
</evidence>
<keyword evidence="1" id="KW-1133">Transmembrane helix</keyword>
<dbReference type="EMBL" id="CAXLJL010000279">
    <property type="protein sequence ID" value="CAL5136002.1"/>
    <property type="molecule type" value="Genomic_DNA"/>
</dbReference>
<dbReference type="Pfam" id="PF10510">
    <property type="entry name" value="PIG-S"/>
    <property type="match status" value="1"/>
</dbReference>
<dbReference type="GO" id="GO:0042765">
    <property type="term" value="C:GPI-anchor transamidase complex"/>
    <property type="evidence" value="ECO:0007669"/>
    <property type="project" value="InterPro"/>
</dbReference>
<organism evidence="2 3">
    <name type="scientific">Calicophoron daubneyi</name>
    <name type="common">Rumen fluke</name>
    <name type="synonym">Paramphistomum daubneyi</name>
    <dbReference type="NCBI Taxonomy" id="300641"/>
    <lineage>
        <taxon>Eukaryota</taxon>
        <taxon>Metazoa</taxon>
        <taxon>Spiralia</taxon>
        <taxon>Lophotrochozoa</taxon>
        <taxon>Platyhelminthes</taxon>
        <taxon>Trematoda</taxon>
        <taxon>Digenea</taxon>
        <taxon>Plagiorchiida</taxon>
        <taxon>Pronocephalata</taxon>
        <taxon>Paramphistomoidea</taxon>
        <taxon>Paramphistomidae</taxon>
        <taxon>Calicophoron</taxon>
    </lineage>
</organism>
<evidence type="ECO:0000313" key="2">
    <source>
        <dbReference type="EMBL" id="CAL5136002.1"/>
    </source>
</evidence>
<dbReference type="AlphaFoldDB" id="A0AAV2TEY2"/>
<proteinExistence type="predicted"/>